<feature type="compositionally biased region" description="Basic residues" evidence="6">
    <location>
        <begin position="1191"/>
        <end position="1210"/>
    </location>
</feature>
<proteinExistence type="predicted"/>
<dbReference type="GO" id="GO:0045944">
    <property type="term" value="P:positive regulation of transcription by RNA polymerase II"/>
    <property type="evidence" value="ECO:0007669"/>
    <property type="project" value="TreeGrafter"/>
</dbReference>
<evidence type="ECO:0000256" key="5">
    <source>
        <dbReference type="PROSITE-ProRule" id="PRU00042"/>
    </source>
</evidence>
<protein>
    <submittedName>
        <fullName evidence="8">GDNF-inducible zinc finger protein 1</fullName>
    </submittedName>
</protein>
<evidence type="ECO:0000256" key="1">
    <source>
        <dbReference type="ARBA" id="ARBA00022723"/>
    </source>
</evidence>
<feature type="region of interest" description="Disordered" evidence="6">
    <location>
        <begin position="1180"/>
        <end position="1210"/>
    </location>
</feature>
<dbReference type="PROSITE" id="PS00028">
    <property type="entry name" value="ZINC_FINGER_C2H2_1"/>
    <property type="match status" value="4"/>
</dbReference>
<feature type="region of interest" description="Disordered" evidence="6">
    <location>
        <begin position="398"/>
        <end position="504"/>
    </location>
</feature>
<dbReference type="GO" id="GO:0008270">
    <property type="term" value="F:zinc ion binding"/>
    <property type="evidence" value="ECO:0007669"/>
    <property type="project" value="UniProtKB-KW"/>
</dbReference>
<feature type="region of interest" description="Disordered" evidence="6">
    <location>
        <begin position="1127"/>
        <end position="1153"/>
    </location>
</feature>
<name>A0A095BVZ0_SCHHA</name>
<feature type="domain" description="C2H2-type" evidence="7">
    <location>
        <begin position="701"/>
        <end position="728"/>
    </location>
</feature>
<sequence length="1210" mass="135569">MQNETAYDLANYQLRGSAFQMEIGPNLCVWPIQSGINHELNSMQTLSPIVQQNNSFVYSRSNDVVLELESDSETELESTPHLDHHDPIESKHQENPCQSQWNTRLINLSTDEDEEDYNQCIDNIDIDKCNVHNNLNDNIINNHGNTVDRQVELGKQLSIDHKNHQNLQNFHDKTDDNDDNNNNNKDYTCGFCGFDFGTAEQVEEHVLLKHSDNLTTSNYSRTASTNTSDSSSPTVLTNTIITTSNNSSSNTVTITKNSKHSEDPSSKFSNLRSIAKESRKSLKNDNEMLKEFDKTSSTAEMDDQQLIRSDNHFPALVTNNPMITDCPLCDRTFVGRRSLNIHLNKTHSIKENGNNINNNTNSNSIDNPGSIANNTDAQQLKTNTVSKLTRLACSRSLRGFGGNKNNDVNNNINKTTNETTKSTSEKSLCKIVVRPPILPRPSRMTNSMTGSSTSPSKINVDKKNLQSESLSSSSSTSQDISVSRNNESEELNPQKSRPTVYAVSPPLATEQSGLKLRIISLDAVKKSTNTYSTLHNVKNDHLDKTHLTNDIKLASATCPSPSPSPSPSSSSSSSSAAKSSLTTRITLKKFNTDEKYESAFTSLHSSSLYRKSPVNINSKEDNCCISNISQSPSLQRAISYPLDSNEAYNFGEVDHMKLKYNFSPNNKTSLQLDLRSSNLSYLSTGKSEAMDTSLRTSDGLYKCRICKRLFANRYSLTGHYKSHYEPSQKPYCCDDCGQRYTSPSNLHYHRGRNCPVLKLKAIKEGKLIPSSVQNTKLLELKALRAVERKALMNKLKDQNDASINEVKDNIDEVEQHRPSANKKSRSSTCKFDNNCVTTSKIDSSIRCLEENMKLKSPNSPYDTISPRSSINDNIGNGVNDIGNMTQENENSLQIQEIVRLFLMHAYQSDELRQQLLSLTSNALLTALLPTNGSNSNMFMNPNSTSNQQLFNLLSSFINSNCSPGRTINNDQTHDNSNLLYMQQKSAIETPPMQSNCLELSTEEPTDLTSTSHNCIRQNNQSNSSGIQCSICRQDSHVFQDIQGLQEHIIAAHSKYNRSLSETTTETVNLIKPLMRCHSLSETVPSNIDWNMKTTSSMPTTPNILLQQHYRHHQPQQEQEQPINYSEDLSINNYNSPDTTEQSASSSSVLSQRSLQPSNLVSCTDCDREFSSYTAFRVHHTKSHQSSINRQQHNHSNQRKSNSRRNSNKLQ</sequence>
<dbReference type="Gene3D" id="3.30.160.60">
    <property type="entry name" value="Classic Zinc Finger"/>
    <property type="match status" value="1"/>
</dbReference>
<feature type="compositionally biased region" description="Basic and acidic residues" evidence="6">
    <location>
        <begin position="78"/>
        <end position="94"/>
    </location>
</feature>
<evidence type="ECO:0000313" key="8">
    <source>
        <dbReference type="EMBL" id="KGB33153.1"/>
    </source>
</evidence>
<dbReference type="InterPro" id="IPR050688">
    <property type="entry name" value="Zinc_finger/UBP_domain"/>
</dbReference>
<keyword evidence="1" id="KW-0479">Metal-binding</keyword>
<dbReference type="SUPFAM" id="SSF57667">
    <property type="entry name" value="beta-beta-alpha zinc fingers"/>
    <property type="match status" value="1"/>
</dbReference>
<organism evidence="8">
    <name type="scientific">Schistosoma haematobium</name>
    <name type="common">Blood fluke</name>
    <dbReference type="NCBI Taxonomy" id="6185"/>
    <lineage>
        <taxon>Eukaryota</taxon>
        <taxon>Metazoa</taxon>
        <taxon>Spiralia</taxon>
        <taxon>Lophotrochozoa</taxon>
        <taxon>Platyhelminthes</taxon>
        <taxon>Trematoda</taxon>
        <taxon>Digenea</taxon>
        <taxon>Strigeidida</taxon>
        <taxon>Schistosomatoidea</taxon>
        <taxon>Schistosomatidae</taxon>
        <taxon>Schistosoma</taxon>
    </lineage>
</organism>
<feature type="compositionally biased region" description="Polar residues" evidence="6">
    <location>
        <begin position="216"/>
        <end position="233"/>
    </location>
</feature>
<evidence type="ECO:0000256" key="2">
    <source>
        <dbReference type="ARBA" id="ARBA00022737"/>
    </source>
</evidence>
<dbReference type="InterPro" id="IPR036236">
    <property type="entry name" value="Znf_C2H2_sf"/>
</dbReference>
<feature type="compositionally biased region" description="Polar residues" evidence="6">
    <location>
        <begin position="1127"/>
        <end position="1140"/>
    </location>
</feature>
<dbReference type="AlphaFoldDB" id="A0A095BVZ0"/>
<dbReference type="InterPro" id="IPR013087">
    <property type="entry name" value="Znf_C2H2_type"/>
</dbReference>
<feature type="compositionally biased region" description="Low complexity" evidence="6">
    <location>
        <begin position="1141"/>
        <end position="1153"/>
    </location>
</feature>
<feature type="region of interest" description="Disordered" evidence="6">
    <location>
        <begin position="69"/>
        <end position="97"/>
    </location>
</feature>
<feature type="region of interest" description="Disordered" evidence="6">
    <location>
        <begin position="216"/>
        <end position="235"/>
    </location>
</feature>
<dbReference type="EMBL" id="KL250534">
    <property type="protein sequence ID" value="KGB33153.1"/>
    <property type="molecule type" value="Genomic_DNA"/>
</dbReference>
<keyword evidence="2" id="KW-0677">Repeat</keyword>
<dbReference type="PANTHER" id="PTHR24403:SF67">
    <property type="entry name" value="FI01116P-RELATED"/>
    <property type="match status" value="1"/>
</dbReference>
<feature type="domain" description="C2H2-type" evidence="7">
    <location>
        <begin position="1160"/>
        <end position="1188"/>
    </location>
</feature>
<feature type="domain" description="C2H2-type" evidence="7">
    <location>
        <begin position="324"/>
        <end position="352"/>
    </location>
</feature>
<evidence type="ECO:0000256" key="6">
    <source>
        <dbReference type="SAM" id="MobiDB-lite"/>
    </source>
</evidence>
<evidence type="ECO:0000256" key="4">
    <source>
        <dbReference type="ARBA" id="ARBA00022833"/>
    </source>
</evidence>
<feature type="compositionally biased region" description="Low complexity" evidence="6">
    <location>
        <begin position="241"/>
        <end position="256"/>
    </location>
</feature>
<feature type="region of interest" description="Disordered" evidence="6">
    <location>
        <begin position="241"/>
        <end position="281"/>
    </location>
</feature>
<keyword evidence="3 5" id="KW-0863">Zinc-finger</keyword>
<keyword evidence="4" id="KW-0862">Zinc</keyword>
<dbReference type="PANTHER" id="PTHR24403">
    <property type="entry name" value="ZINC FINGER PROTEIN"/>
    <property type="match status" value="1"/>
</dbReference>
<dbReference type="PROSITE" id="PS50157">
    <property type="entry name" value="ZINC_FINGER_C2H2_2"/>
    <property type="match status" value="3"/>
</dbReference>
<accession>A0A095BVZ0</accession>
<feature type="compositionally biased region" description="Low complexity" evidence="6">
    <location>
        <begin position="403"/>
        <end position="422"/>
    </location>
</feature>
<dbReference type="SMART" id="SM00355">
    <property type="entry name" value="ZnF_C2H2"/>
    <property type="match status" value="6"/>
</dbReference>
<feature type="compositionally biased region" description="Polar residues" evidence="6">
    <location>
        <begin position="443"/>
        <end position="457"/>
    </location>
</feature>
<dbReference type="STRING" id="6185.A0A095BVZ0"/>
<feature type="compositionally biased region" description="Low complexity" evidence="6">
    <location>
        <begin position="567"/>
        <end position="578"/>
    </location>
</feature>
<evidence type="ECO:0000256" key="3">
    <source>
        <dbReference type="ARBA" id="ARBA00022771"/>
    </source>
</evidence>
<feature type="region of interest" description="Disordered" evidence="6">
    <location>
        <begin position="554"/>
        <end position="578"/>
    </location>
</feature>
<gene>
    <name evidence="8" type="ORF">MS3_01304</name>
</gene>
<reference evidence="8" key="1">
    <citation type="journal article" date="2012" name="Nat. Genet.">
        <title>Whole-genome sequence of Schistosoma haematobium.</title>
        <authorList>
            <person name="Young N.D."/>
            <person name="Jex A.R."/>
            <person name="Li B."/>
            <person name="Liu S."/>
            <person name="Yang L."/>
            <person name="Xiong Z."/>
            <person name="Li Y."/>
            <person name="Cantacessi C."/>
            <person name="Hall R.S."/>
            <person name="Xu X."/>
            <person name="Chen F."/>
            <person name="Wu X."/>
            <person name="Zerlotini A."/>
            <person name="Oliveira G."/>
            <person name="Hofmann A."/>
            <person name="Zhang G."/>
            <person name="Fang X."/>
            <person name="Kang Y."/>
            <person name="Campbell B.E."/>
            <person name="Loukas A."/>
            <person name="Ranganathan S."/>
            <person name="Rollinson D."/>
            <person name="Rinaldi G."/>
            <person name="Brindley P.J."/>
            <person name="Yang H."/>
            <person name="Wang J."/>
            <person name="Wang J."/>
            <person name="Gasser R.B."/>
        </authorList>
    </citation>
    <scope>NUCLEOTIDE SEQUENCE [LARGE SCALE GENOMIC DNA]</scope>
</reference>
<feature type="compositionally biased region" description="Low complexity" evidence="6">
    <location>
        <begin position="467"/>
        <end position="483"/>
    </location>
</feature>
<dbReference type="GO" id="GO:0005634">
    <property type="term" value="C:nucleus"/>
    <property type="evidence" value="ECO:0007669"/>
    <property type="project" value="TreeGrafter"/>
</dbReference>
<evidence type="ECO:0000259" key="7">
    <source>
        <dbReference type="PROSITE" id="PS50157"/>
    </source>
</evidence>